<proteinExistence type="predicted"/>
<organism evidence="5 6">
    <name type="scientific">Anaerobaca lacustris</name>
    <dbReference type="NCBI Taxonomy" id="3044600"/>
    <lineage>
        <taxon>Bacteria</taxon>
        <taxon>Pseudomonadati</taxon>
        <taxon>Planctomycetota</taxon>
        <taxon>Phycisphaerae</taxon>
        <taxon>Sedimentisphaerales</taxon>
        <taxon>Anaerobacaceae</taxon>
        <taxon>Anaerobaca</taxon>
    </lineage>
</organism>
<dbReference type="PROSITE" id="PS51379">
    <property type="entry name" value="4FE4S_FER_2"/>
    <property type="match status" value="1"/>
</dbReference>
<dbReference type="GO" id="GO:0046872">
    <property type="term" value="F:metal ion binding"/>
    <property type="evidence" value="ECO:0007669"/>
    <property type="project" value="UniProtKB-KW"/>
</dbReference>
<dbReference type="RefSeq" id="WP_349246944.1">
    <property type="nucleotide sequence ID" value="NZ_JASCXX010000039.1"/>
</dbReference>
<dbReference type="PROSITE" id="PS00198">
    <property type="entry name" value="4FE4S_FER_1"/>
    <property type="match status" value="1"/>
</dbReference>
<dbReference type="PANTHER" id="PTHR40447:SF1">
    <property type="entry name" value="ANAEROBIC SULFITE REDUCTASE SUBUNIT A"/>
    <property type="match status" value="1"/>
</dbReference>
<keyword evidence="2" id="KW-0408">Iron</keyword>
<keyword evidence="1" id="KW-0479">Metal-binding</keyword>
<evidence type="ECO:0000259" key="4">
    <source>
        <dbReference type="PROSITE" id="PS51379"/>
    </source>
</evidence>
<dbReference type="SUPFAM" id="SSF46548">
    <property type="entry name" value="alpha-helical ferredoxin"/>
    <property type="match status" value="1"/>
</dbReference>
<feature type="domain" description="4Fe-4S ferredoxin-type" evidence="4">
    <location>
        <begin position="223"/>
        <end position="255"/>
    </location>
</feature>
<dbReference type="InterPro" id="IPR017896">
    <property type="entry name" value="4Fe4S_Fe-S-bd"/>
</dbReference>
<evidence type="ECO:0000256" key="2">
    <source>
        <dbReference type="ARBA" id="ARBA00023004"/>
    </source>
</evidence>
<dbReference type="InterPro" id="IPR017900">
    <property type="entry name" value="4Fe4S_Fe_S_CS"/>
</dbReference>
<keyword evidence="3" id="KW-0411">Iron-sulfur</keyword>
<comment type="caution">
    <text evidence="5">The sequence shown here is derived from an EMBL/GenBank/DDBJ whole genome shotgun (WGS) entry which is preliminary data.</text>
</comment>
<gene>
    <name evidence="5" type="ORF">QJ522_20905</name>
</gene>
<evidence type="ECO:0000313" key="5">
    <source>
        <dbReference type="EMBL" id="MDI6451534.1"/>
    </source>
</evidence>
<evidence type="ECO:0000256" key="3">
    <source>
        <dbReference type="ARBA" id="ARBA00023014"/>
    </source>
</evidence>
<reference evidence="5" key="1">
    <citation type="submission" date="2023-05" db="EMBL/GenBank/DDBJ databases">
        <title>Anaerotaeda fermentans gen. nov., sp. nov., a novel anaerobic planctomycete of the new family within the order Sedimentisphaerales isolated from Taman Peninsula, Russia.</title>
        <authorList>
            <person name="Khomyakova M.A."/>
            <person name="Merkel A.Y."/>
            <person name="Slobodkin A.I."/>
        </authorList>
    </citation>
    <scope>NUCLEOTIDE SEQUENCE</scope>
    <source>
        <strain evidence="5">M17dextr</strain>
    </source>
</reference>
<dbReference type="AlphaFoldDB" id="A0AAW6U6G9"/>
<keyword evidence="6" id="KW-1185">Reference proteome</keyword>
<dbReference type="GO" id="GO:0051536">
    <property type="term" value="F:iron-sulfur cluster binding"/>
    <property type="evidence" value="ECO:0007669"/>
    <property type="project" value="UniProtKB-KW"/>
</dbReference>
<dbReference type="EMBL" id="JASCXX010000039">
    <property type="protein sequence ID" value="MDI6451534.1"/>
    <property type="molecule type" value="Genomic_DNA"/>
</dbReference>
<protein>
    <submittedName>
        <fullName evidence="5">4Fe-4S dicluster domain-containing protein</fullName>
    </submittedName>
</protein>
<sequence length="351" mass="39847">METAFISKLRPLLSAIAETMDVYLPRRVGEHYVCRPYDADSPVEPELNDIRMCTPVKKFLFPPRERTAALPEPAEPQEVKPFAVFGLKACDLQSVSILDRVFAEEEFEDPFYVGRREKMFTIASDCSSPGESCFCTVLGGRPHAEDGFDLNVSRVTDGYIIQSGSAQGRSFLFSHMSLFGDVPDALLKERSELREATLQQLARAHHDLPLDAPVKEIVERGHDSEIFDEEARTCVECQACTRVCPTCHCFYLHDTKQADYFAKLKMWDSCMRMGYAEVAGGANPRKMLADRLRHRFMHKFVWFLERYGVEMCVGCGRCIDAETGDVDLRRVLRRLNDEFLDSGRTATEAAR</sequence>
<dbReference type="Pfam" id="PF17179">
    <property type="entry name" value="Fer4_22"/>
    <property type="match status" value="1"/>
</dbReference>
<dbReference type="PANTHER" id="PTHR40447">
    <property type="entry name" value="ANAEROBIC SULFITE REDUCTASE SUBUNIT A"/>
    <property type="match status" value="1"/>
</dbReference>
<name>A0AAW6U6G9_9BACT</name>
<accession>A0AAW6U6G9</accession>
<dbReference type="Proteomes" id="UP001431776">
    <property type="component" value="Unassembled WGS sequence"/>
</dbReference>
<evidence type="ECO:0000313" key="6">
    <source>
        <dbReference type="Proteomes" id="UP001431776"/>
    </source>
</evidence>
<evidence type="ECO:0000256" key="1">
    <source>
        <dbReference type="ARBA" id="ARBA00022723"/>
    </source>
</evidence>